<evidence type="ECO:0000313" key="3">
    <source>
        <dbReference type="Proteomes" id="UP000001444"/>
    </source>
</evidence>
<accession>C9YVU2</accession>
<dbReference type="AlphaFoldDB" id="C9YVU2"/>
<evidence type="ECO:0000313" key="2">
    <source>
        <dbReference type="EMBL" id="CBG69181.1"/>
    </source>
</evidence>
<keyword evidence="3" id="KW-1185">Reference proteome</keyword>
<feature type="region of interest" description="Disordered" evidence="1">
    <location>
        <begin position="30"/>
        <end position="60"/>
    </location>
</feature>
<organism evidence="2 3">
    <name type="scientific">Streptomyces scabiei (strain 87.22)</name>
    <dbReference type="NCBI Taxonomy" id="680198"/>
    <lineage>
        <taxon>Bacteria</taxon>
        <taxon>Bacillati</taxon>
        <taxon>Actinomycetota</taxon>
        <taxon>Actinomycetes</taxon>
        <taxon>Kitasatosporales</taxon>
        <taxon>Streptomycetaceae</taxon>
        <taxon>Streptomyces</taxon>
    </lineage>
</organism>
<reference evidence="2 3" key="1">
    <citation type="journal article" date="2010" name="Mol. Plant Microbe Interact.">
        <title>Streptomyces scabies 87-22 contains a coronafacic acid-like biosynthetic cluster that contributes to plant-microbe interactions.</title>
        <authorList>
            <person name="Bignell D.R."/>
            <person name="Seipke R.F."/>
            <person name="Huguet-Tapia J.C."/>
            <person name="Chambers A.H."/>
            <person name="Parry R.J."/>
            <person name="Loria R."/>
        </authorList>
    </citation>
    <scope>NUCLEOTIDE SEQUENCE [LARGE SCALE GENOMIC DNA]</scope>
    <source>
        <strain evidence="2 3">87.22</strain>
    </source>
</reference>
<dbReference type="STRING" id="680198.SCAB_20661"/>
<protein>
    <submittedName>
        <fullName evidence="2">Uncharacterized protein</fullName>
    </submittedName>
</protein>
<gene>
    <name evidence="2" type="ordered locus">SCAB_20661</name>
</gene>
<evidence type="ECO:0000256" key="1">
    <source>
        <dbReference type="SAM" id="MobiDB-lite"/>
    </source>
</evidence>
<dbReference type="Proteomes" id="UP000001444">
    <property type="component" value="Chromosome"/>
</dbReference>
<name>C9YVU2_STRSW</name>
<sequence>MDAEPHQRRELFPRVPVMLPQCLHERPERLRLSDGSGSQSTLMLGHLQMRRVSPRSTRAE</sequence>
<dbReference type="HOGENOM" id="CLU_2940037_0_0_11"/>
<dbReference type="KEGG" id="scb:SCAB_20661"/>
<dbReference type="EMBL" id="FN554889">
    <property type="protein sequence ID" value="CBG69181.1"/>
    <property type="molecule type" value="Genomic_DNA"/>
</dbReference>
<proteinExistence type="predicted"/>